<sequence>MNGHKQFYRLSLLILFLNIAVNANAQADKTLYQGAFEADSYFTTFEGSWKIVQNDEQLYVVLGNDFKAKKAPDLQIFLSKLVLDDINGKNAASKGAPLLVAKLDTFKGNARYKIPGNPDLSLYRSIIIHCVEYSKLWGGANLK</sequence>
<evidence type="ECO:0000313" key="4">
    <source>
        <dbReference type="Proteomes" id="UP001172083"/>
    </source>
</evidence>
<feature type="signal peptide" evidence="1">
    <location>
        <begin position="1"/>
        <end position="25"/>
    </location>
</feature>
<keyword evidence="1" id="KW-0732">Signal</keyword>
<organism evidence="3 4">
    <name type="scientific">Agaribacillus aureus</name>
    <dbReference type="NCBI Taxonomy" id="3051825"/>
    <lineage>
        <taxon>Bacteria</taxon>
        <taxon>Pseudomonadati</taxon>
        <taxon>Bacteroidota</taxon>
        <taxon>Cytophagia</taxon>
        <taxon>Cytophagales</taxon>
        <taxon>Splendidivirgaceae</taxon>
        <taxon>Agaribacillus</taxon>
    </lineage>
</organism>
<name>A0ABT8L092_9BACT</name>
<keyword evidence="4" id="KW-1185">Reference proteome</keyword>
<dbReference type="Pfam" id="PF10517">
    <property type="entry name" value="DM13"/>
    <property type="match status" value="1"/>
</dbReference>
<gene>
    <name evidence="3" type="ORF">QQ020_03780</name>
</gene>
<comment type="caution">
    <text evidence="3">The sequence shown here is derived from an EMBL/GenBank/DDBJ whole genome shotgun (WGS) entry which is preliminary data.</text>
</comment>
<dbReference type="RefSeq" id="WP_346756484.1">
    <property type="nucleotide sequence ID" value="NZ_JAUJEB010000001.1"/>
</dbReference>
<evidence type="ECO:0000256" key="1">
    <source>
        <dbReference type="SAM" id="SignalP"/>
    </source>
</evidence>
<proteinExistence type="predicted"/>
<protein>
    <submittedName>
        <fullName evidence="3">DM13 domain-containing protein</fullName>
    </submittedName>
</protein>
<dbReference type="InterPro" id="IPR019545">
    <property type="entry name" value="DM13_domain"/>
</dbReference>
<accession>A0ABT8L092</accession>
<dbReference type="Proteomes" id="UP001172083">
    <property type="component" value="Unassembled WGS sequence"/>
</dbReference>
<dbReference type="PROSITE" id="PS51549">
    <property type="entry name" value="DM13"/>
    <property type="match status" value="1"/>
</dbReference>
<reference evidence="3" key="1">
    <citation type="submission" date="2023-06" db="EMBL/GenBank/DDBJ databases">
        <title>Genomic of Agaribacillus aureum.</title>
        <authorList>
            <person name="Wang G."/>
        </authorList>
    </citation>
    <scope>NUCLEOTIDE SEQUENCE</scope>
    <source>
        <strain evidence="3">BMA12</strain>
    </source>
</reference>
<evidence type="ECO:0000259" key="2">
    <source>
        <dbReference type="PROSITE" id="PS51549"/>
    </source>
</evidence>
<dbReference type="EMBL" id="JAUJEB010000001">
    <property type="protein sequence ID" value="MDN5211149.1"/>
    <property type="molecule type" value="Genomic_DNA"/>
</dbReference>
<feature type="domain" description="DM13" evidence="2">
    <location>
        <begin position="34"/>
        <end position="143"/>
    </location>
</feature>
<evidence type="ECO:0000313" key="3">
    <source>
        <dbReference type="EMBL" id="MDN5211149.1"/>
    </source>
</evidence>
<feature type="chain" id="PRO_5045762238" evidence="1">
    <location>
        <begin position="26"/>
        <end position="143"/>
    </location>
</feature>